<feature type="compositionally biased region" description="Pro residues" evidence="1">
    <location>
        <begin position="106"/>
        <end position="116"/>
    </location>
</feature>
<evidence type="ECO:0000256" key="1">
    <source>
        <dbReference type="SAM" id="MobiDB-lite"/>
    </source>
</evidence>
<accession>A0AAN9Z7R8</accession>
<feature type="region of interest" description="Disordered" evidence="1">
    <location>
        <begin position="1"/>
        <end position="36"/>
    </location>
</feature>
<feature type="compositionally biased region" description="Low complexity" evidence="1">
    <location>
        <begin position="1"/>
        <end position="16"/>
    </location>
</feature>
<evidence type="ECO:0000313" key="3">
    <source>
        <dbReference type="Proteomes" id="UP001378592"/>
    </source>
</evidence>
<dbReference type="AlphaFoldDB" id="A0AAN9Z7R8"/>
<feature type="region of interest" description="Disordered" evidence="1">
    <location>
        <begin position="54"/>
        <end position="116"/>
    </location>
</feature>
<dbReference type="Proteomes" id="UP001378592">
    <property type="component" value="Unassembled WGS sequence"/>
</dbReference>
<protein>
    <submittedName>
        <fullName evidence="2">Uncharacterized protein</fullName>
    </submittedName>
</protein>
<feature type="compositionally biased region" description="Pro residues" evidence="1">
    <location>
        <begin position="17"/>
        <end position="30"/>
    </location>
</feature>
<evidence type="ECO:0000313" key="2">
    <source>
        <dbReference type="EMBL" id="KAK7865932.1"/>
    </source>
</evidence>
<gene>
    <name evidence="2" type="ORF">R5R35_005006</name>
</gene>
<comment type="caution">
    <text evidence="2">The sequence shown here is derived from an EMBL/GenBank/DDBJ whole genome shotgun (WGS) entry which is preliminary data.</text>
</comment>
<feature type="compositionally biased region" description="Low complexity" evidence="1">
    <location>
        <begin position="62"/>
        <end position="78"/>
    </location>
</feature>
<keyword evidence="3" id="KW-1185">Reference proteome</keyword>
<feature type="compositionally biased region" description="Basic and acidic residues" evidence="1">
    <location>
        <begin position="352"/>
        <end position="374"/>
    </location>
</feature>
<sequence>MSGAAEPQWAAAAAPARPRPPSPAPPPPDSRLPEVTWGPRQVVVLRRWSPVLASDTSDAHSGAAALRPPHAAPTAPTGPAAPPAPSQSRGAAAAAHSAAGPRGTRTPPPPACPPARLPVCPPACRRLRWPPVPVRRSLIFKMRGPELLLLLALALPGLRAAPAAPAGEGAGAGAGPSAAVAGEPPPTSPGALEPPSAYVERLLLGGGARERSRRAASPAVDSVEDGPARWRPQNAPKPQFVTKRGHEASAAAAAAGAYGARAAPDDAAAARFNEIPLPERGPAPAAYARYEPPGPPAAYRSADPYARPAAPRRVVYYADLPDVVRPRSYATADARAYAGRDYDPYGRGPPKYPRDGRYDERSPFSAYGRDDWYRYRNAPPPPPAPNSYAIIDAERAPGPAQPARGPYAPGRPYPDPDPASRYNRVPAPYLQRNAGALPPLAPSPASPYDQYRRPPPGGAARLSVGPSRLAEPYRDYNPRQPAPWSMQIGTSLTVKDEDRNPYGAGRRFYVQSQDQGRFAAPPPARYSRVEDDPRHRL</sequence>
<organism evidence="2 3">
    <name type="scientific">Gryllus longicercus</name>
    <dbReference type="NCBI Taxonomy" id="2509291"/>
    <lineage>
        <taxon>Eukaryota</taxon>
        <taxon>Metazoa</taxon>
        <taxon>Ecdysozoa</taxon>
        <taxon>Arthropoda</taxon>
        <taxon>Hexapoda</taxon>
        <taxon>Insecta</taxon>
        <taxon>Pterygota</taxon>
        <taxon>Neoptera</taxon>
        <taxon>Polyneoptera</taxon>
        <taxon>Orthoptera</taxon>
        <taxon>Ensifera</taxon>
        <taxon>Gryllidea</taxon>
        <taxon>Grylloidea</taxon>
        <taxon>Gryllidae</taxon>
        <taxon>Gryllinae</taxon>
        <taxon>Gryllus</taxon>
    </lineage>
</organism>
<feature type="compositionally biased region" description="Basic and acidic residues" evidence="1">
    <location>
        <begin position="527"/>
        <end position="537"/>
    </location>
</feature>
<reference evidence="2 3" key="1">
    <citation type="submission" date="2024-03" db="EMBL/GenBank/DDBJ databases">
        <title>The genome assembly and annotation of the cricket Gryllus longicercus Weissman &amp; Gray.</title>
        <authorList>
            <person name="Szrajer S."/>
            <person name="Gray D."/>
            <person name="Ylla G."/>
        </authorList>
    </citation>
    <scope>NUCLEOTIDE SEQUENCE [LARGE SCALE GENOMIC DNA]</scope>
    <source>
        <strain evidence="2">DAG 2021-001</strain>
        <tissue evidence="2">Whole body minus gut</tissue>
    </source>
</reference>
<feature type="region of interest" description="Disordered" evidence="1">
    <location>
        <begin position="339"/>
        <end position="537"/>
    </location>
</feature>
<name>A0AAN9Z7R8_9ORTH</name>
<feature type="region of interest" description="Disordered" evidence="1">
    <location>
        <begin position="209"/>
        <end position="239"/>
    </location>
</feature>
<feature type="compositionally biased region" description="Low complexity" evidence="1">
    <location>
        <begin position="86"/>
        <end position="105"/>
    </location>
</feature>
<feature type="region of interest" description="Disordered" evidence="1">
    <location>
        <begin position="164"/>
        <end position="194"/>
    </location>
</feature>
<feature type="compositionally biased region" description="Low complexity" evidence="1">
    <location>
        <begin position="396"/>
        <end position="408"/>
    </location>
</feature>
<proteinExistence type="predicted"/>
<dbReference type="EMBL" id="JAZDUA010000161">
    <property type="protein sequence ID" value="KAK7865932.1"/>
    <property type="molecule type" value="Genomic_DNA"/>
</dbReference>